<evidence type="ECO:0000259" key="4">
    <source>
        <dbReference type="Pfam" id="PF12776"/>
    </source>
</evidence>
<feature type="compositionally biased region" description="Low complexity" evidence="3">
    <location>
        <begin position="381"/>
        <end position="394"/>
    </location>
</feature>
<feature type="domain" description="DUF8040" evidence="6">
    <location>
        <begin position="1"/>
        <end position="47"/>
    </location>
</feature>
<reference evidence="7" key="2">
    <citation type="submission" date="2021-03" db="UniProtKB">
        <authorList>
            <consortium name="EnsemblPlants"/>
        </authorList>
    </citation>
    <scope>IDENTIFICATION</scope>
</reference>
<sequence>MTLQEIVAMFLYTLAHHQKNGSIGNLFLRSGETVSQQFNLCLRAILKLHEHLLHKPIAIFDECEDERWQPFKSCLGALDGTYINVRVTSQERGKYRTRKGTIAMNVLGACAPNMEFIYVLPGWEGSAHDVRVLRNALSRPNGLRVPRGNYYLVDAGYTNCDGFLAPYRGQRYHLKEWTDKQPESAEEYFNMKHARARNVLYMMGEEGSNRGRGKNKRFWTFEEDTVLIKYLHELSIDPKWKSESGFKSGYMNKLEEMIKYVLPNCGLKADPHIESRIKHWTEKYSAMAEMLSTSGFGWDSDKKMLQVEKTVFDEWAKAHKKAKGLYGVPFPHYETLAEIYAKDKATGEVSESFVGAIDNLNVEIANQSMTIQSDEDGYIDSPTHSTHSTQPTTQSHKRPMKKEDDNTPSKKAKMKEMKGKGKTHQSKDANELVASLHNTSNTFGKIFEDINANLGTIANSWSKAEEKEQKMDDEVNKVLEEVMKLDGFEQEQLVCCCCSIVGVFLGYCSVVLPLQLVCCGSIQADAGMLFPAAIAGVLLVFLAEF</sequence>
<dbReference type="Pfam" id="PF12776">
    <property type="entry name" value="Myb_DNA-bind_3"/>
    <property type="match status" value="1"/>
</dbReference>
<dbReference type="Pfam" id="PF13359">
    <property type="entry name" value="DDE_Tnp_4"/>
    <property type="match status" value="1"/>
</dbReference>
<dbReference type="GO" id="GO:0046872">
    <property type="term" value="F:metal ion binding"/>
    <property type="evidence" value="ECO:0007669"/>
    <property type="project" value="UniProtKB-KW"/>
</dbReference>
<dbReference type="Proteomes" id="UP000596660">
    <property type="component" value="Unplaced"/>
</dbReference>
<dbReference type="InterPro" id="IPR027806">
    <property type="entry name" value="HARBI1_dom"/>
</dbReference>
<feature type="domain" description="Myb/SANT-like" evidence="4">
    <location>
        <begin position="219"/>
        <end position="313"/>
    </location>
</feature>
<dbReference type="Pfam" id="PF26138">
    <property type="entry name" value="DUF8040"/>
    <property type="match status" value="1"/>
</dbReference>
<feature type="region of interest" description="Disordered" evidence="3">
    <location>
        <begin position="375"/>
        <end position="428"/>
    </location>
</feature>
<dbReference type="InterPro" id="IPR024752">
    <property type="entry name" value="Myb/SANT-like_dom"/>
</dbReference>
<evidence type="ECO:0000313" key="8">
    <source>
        <dbReference type="Proteomes" id="UP000596660"/>
    </source>
</evidence>
<dbReference type="AlphaFoldDB" id="A0A803M7U8"/>
<dbReference type="Gramene" id="AUR62024974-RA">
    <property type="protein sequence ID" value="AUR62024974-RA:cds"/>
    <property type="gene ID" value="AUR62024974"/>
</dbReference>
<dbReference type="OMA" id="YCSVVLP"/>
<organism evidence="7 8">
    <name type="scientific">Chenopodium quinoa</name>
    <name type="common">Quinoa</name>
    <dbReference type="NCBI Taxonomy" id="63459"/>
    <lineage>
        <taxon>Eukaryota</taxon>
        <taxon>Viridiplantae</taxon>
        <taxon>Streptophyta</taxon>
        <taxon>Embryophyta</taxon>
        <taxon>Tracheophyta</taxon>
        <taxon>Spermatophyta</taxon>
        <taxon>Magnoliopsida</taxon>
        <taxon>eudicotyledons</taxon>
        <taxon>Gunneridae</taxon>
        <taxon>Pentapetalae</taxon>
        <taxon>Caryophyllales</taxon>
        <taxon>Chenopodiaceae</taxon>
        <taxon>Chenopodioideae</taxon>
        <taxon>Atripliceae</taxon>
        <taxon>Chenopodium</taxon>
    </lineage>
</organism>
<keyword evidence="2" id="KW-0479">Metal-binding</keyword>
<dbReference type="EnsemblPlants" id="AUR62024974-RA">
    <property type="protein sequence ID" value="AUR62024974-RA:cds"/>
    <property type="gene ID" value="AUR62024974"/>
</dbReference>
<accession>A0A803M7U8</accession>
<dbReference type="PANTHER" id="PTHR46250">
    <property type="entry name" value="MYB/SANT-LIKE DNA-BINDING DOMAIN PROTEIN-RELATED"/>
    <property type="match status" value="1"/>
</dbReference>
<evidence type="ECO:0000256" key="1">
    <source>
        <dbReference type="ARBA" id="ARBA00001968"/>
    </source>
</evidence>
<name>A0A803M7U8_CHEQI</name>
<evidence type="ECO:0008006" key="9">
    <source>
        <dbReference type="Google" id="ProtNLM"/>
    </source>
</evidence>
<reference evidence="7" key="1">
    <citation type="journal article" date="2017" name="Nature">
        <title>The genome of Chenopodium quinoa.</title>
        <authorList>
            <person name="Jarvis D.E."/>
            <person name="Ho Y.S."/>
            <person name="Lightfoot D.J."/>
            <person name="Schmoeckel S.M."/>
            <person name="Li B."/>
            <person name="Borm T.J.A."/>
            <person name="Ohyanagi H."/>
            <person name="Mineta K."/>
            <person name="Michell C.T."/>
            <person name="Saber N."/>
            <person name="Kharbatia N.M."/>
            <person name="Rupper R.R."/>
            <person name="Sharp A.R."/>
            <person name="Dally N."/>
            <person name="Boughton B.A."/>
            <person name="Woo Y.H."/>
            <person name="Gao G."/>
            <person name="Schijlen E.G.W.M."/>
            <person name="Guo X."/>
            <person name="Momin A.A."/>
            <person name="Negrao S."/>
            <person name="Al-Babili S."/>
            <person name="Gehring C."/>
            <person name="Roessner U."/>
            <person name="Jung C."/>
            <person name="Murphy K."/>
            <person name="Arold S.T."/>
            <person name="Gojobori T."/>
            <person name="van der Linden C.G."/>
            <person name="van Loo E.N."/>
            <person name="Jellen E.N."/>
            <person name="Maughan P.J."/>
            <person name="Tester M."/>
        </authorList>
    </citation>
    <scope>NUCLEOTIDE SEQUENCE [LARGE SCALE GENOMIC DNA]</scope>
    <source>
        <strain evidence="7">cv. PI 614886</strain>
    </source>
</reference>
<dbReference type="InterPro" id="IPR058353">
    <property type="entry name" value="DUF8040"/>
</dbReference>
<keyword evidence="8" id="KW-1185">Reference proteome</keyword>
<evidence type="ECO:0000256" key="3">
    <source>
        <dbReference type="SAM" id="MobiDB-lite"/>
    </source>
</evidence>
<evidence type="ECO:0000259" key="6">
    <source>
        <dbReference type="Pfam" id="PF26138"/>
    </source>
</evidence>
<evidence type="ECO:0000256" key="2">
    <source>
        <dbReference type="ARBA" id="ARBA00022723"/>
    </source>
</evidence>
<feature type="compositionally biased region" description="Basic and acidic residues" evidence="3">
    <location>
        <begin position="401"/>
        <end position="428"/>
    </location>
</feature>
<evidence type="ECO:0000259" key="5">
    <source>
        <dbReference type="Pfam" id="PF13359"/>
    </source>
</evidence>
<protein>
    <recommendedName>
        <fullName evidence="9">Myb/SANT-like domain-containing protein</fullName>
    </recommendedName>
</protein>
<comment type="cofactor">
    <cofactor evidence="1">
        <name>a divalent metal cation</name>
        <dbReference type="ChEBI" id="CHEBI:60240"/>
    </cofactor>
</comment>
<evidence type="ECO:0000313" key="7">
    <source>
        <dbReference type="EnsemblPlants" id="AUR62024974-RA:cds"/>
    </source>
</evidence>
<dbReference type="PANTHER" id="PTHR46250:SF15">
    <property type="entry name" value="OS01G0523800 PROTEIN"/>
    <property type="match status" value="1"/>
</dbReference>
<feature type="domain" description="DDE Tnp4" evidence="5">
    <location>
        <begin position="78"/>
        <end position="199"/>
    </location>
</feature>
<proteinExistence type="predicted"/>